<comment type="caution">
    <text evidence="9">The sequence shown here is derived from an EMBL/GenBank/DDBJ whole genome shotgun (WGS) entry which is preliminary data.</text>
</comment>
<dbReference type="OrthoDB" id="9780326at2"/>
<gene>
    <name evidence="9" type="ORF">EDC03_2547</name>
</gene>
<keyword evidence="10" id="KW-1185">Reference proteome</keyword>
<accession>A0A3N1GWU6</accession>
<dbReference type="InterPro" id="IPR013324">
    <property type="entry name" value="RNA_pol_sigma_r3/r4-like"/>
</dbReference>
<dbReference type="Pfam" id="PF08281">
    <property type="entry name" value="Sigma70_r4_2"/>
    <property type="match status" value="1"/>
</dbReference>
<evidence type="ECO:0000313" key="10">
    <source>
        <dbReference type="Proteomes" id="UP000276232"/>
    </source>
</evidence>
<evidence type="ECO:0000256" key="1">
    <source>
        <dbReference type="ARBA" id="ARBA00010641"/>
    </source>
</evidence>
<keyword evidence="2" id="KW-0805">Transcription regulation</keyword>
<dbReference type="Gene3D" id="1.10.10.10">
    <property type="entry name" value="Winged helix-like DNA-binding domain superfamily/Winged helix DNA-binding domain"/>
    <property type="match status" value="1"/>
</dbReference>
<dbReference type="SUPFAM" id="SSF88659">
    <property type="entry name" value="Sigma3 and sigma4 domains of RNA polymerase sigma factors"/>
    <property type="match status" value="1"/>
</dbReference>
<feature type="compositionally biased region" description="Gly residues" evidence="6">
    <location>
        <begin position="208"/>
        <end position="219"/>
    </location>
</feature>
<dbReference type="Pfam" id="PF04542">
    <property type="entry name" value="Sigma70_r2"/>
    <property type="match status" value="1"/>
</dbReference>
<dbReference type="RefSeq" id="WP_123380605.1">
    <property type="nucleotide sequence ID" value="NZ_RJKN01000006.1"/>
</dbReference>
<dbReference type="AlphaFoldDB" id="A0A3N1GWU6"/>
<dbReference type="GO" id="GO:0006352">
    <property type="term" value="P:DNA-templated transcription initiation"/>
    <property type="evidence" value="ECO:0007669"/>
    <property type="project" value="InterPro"/>
</dbReference>
<dbReference type="GO" id="GO:0016987">
    <property type="term" value="F:sigma factor activity"/>
    <property type="evidence" value="ECO:0007669"/>
    <property type="project" value="UniProtKB-KW"/>
</dbReference>
<dbReference type="EMBL" id="RJKN01000006">
    <property type="protein sequence ID" value="ROP34725.1"/>
    <property type="molecule type" value="Genomic_DNA"/>
</dbReference>
<keyword evidence="4" id="KW-0238">DNA-binding</keyword>
<sequence length="254" mass="26458">MPGAPRPRGTVGAGDAADPRDDAALLAAHVAGDRDAFGVLARRHADRLWRVAYGVLGDREEAADAVQDAVVSALRAADRFRGDAAVTTWLHRITVNASLDRLRRAKVRRTVPLEGVRGPDDDGRALEHAAPGDAAADVDLGVDVRAVLALLPPHQREALVLVDLEDLPVARAAELLGVAVGTVKSRCSRGRAAMAVMLRERGLDPSRGGAGPAVPGGGRADVAPDGGNPHGPRHVPEDGSRRSGPPADTPQEEP</sequence>
<proteinExistence type="inferred from homology"/>
<dbReference type="GO" id="GO:0003677">
    <property type="term" value="F:DNA binding"/>
    <property type="evidence" value="ECO:0007669"/>
    <property type="project" value="UniProtKB-KW"/>
</dbReference>
<dbReference type="PANTHER" id="PTHR43133:SF50">
    <property type="entry name" value="ECF RNA POLYMERASE SIGMA FACTOR SIGM"/>
    <property type="match status" value="1"/>
</dbReference>
<dbReference type="Proteomes" id="UP000276232">
    <property type="component" value="Unassembled WGS sequence"/>
</dbReference>
<dbReference type="Gene3D" id="1.10.1740.10">
    <property type="match status" value="1"/>
</dbReference>
<feature type="region of interest" description="Disordered" evidence="6">
    <location>
        <begin position="202"/>
        <end position="254"/>
    </location>
</feature>
<evidence type="ECO:0000256" key="5">
    <source>
        <dbReference type="ARBA" id="ARBA00023163"/>
    </source>
</evidence>
<feature type="domain" description="RNA polymerase sigma factor 70 region 4 type 2" evidence="8">
    <location>
        <begin position="144"/>
        <end position="194"/>
    </location>
</feature>
<keyword evidence="5" id="KW-0804">Transcription</keyword>
<dbReference type="NCBIfam" id="NF007225">
    <property type="entry name" value="PRK09643.1"/>
    <property type="match status" value="1"/>
</dbReference>
<dbReference type="InterPro" id="IPR013249">
    <property type="entry name" value="RNA_pol_sigma70_r4_t2"/>
</dbReference>
<dbReference type="CDD" id="cd06171">
    <property type="entry name" value="Sigma70_r4"/>
    <property type="match status" value="1"/>
</dbReference>
<dbReference type="InterPro" id="IPR036388">
    <property type="entry name" value="WH-like_DNA-bd_sf"/>
</dbReference>
<protein>
    <submittedName>
        <fullName evidence="9">RNA polymerase ECF family sigma subunit</fullName>
    </submittedName>
</protein>
<dbReference type="InterPro" id="IPR039425">
    <property type="entry name" value="RNA_pol_sigma-70-like"/>
</dbReference>
<evidence type="ECO:0000256" key="4">
    <source>
        <dbReference type="ARBA" id="ARBA00023125"/>
    </source>
</evidence>
<dbReference type="InterPro" id="IPR014284">
    <property type="entry name" value="RNA_pol_sigma-70_dom"/>
</dbReference>
<feature type="domain" description="RNA polymerase sigma-70 region 2" evidence="7">
    <location>
        <begin position="40"/>
        <end position="106"/>
    </location>
</feature>
<dbReference type="PANTHER" id="PTHR43133">
    <property type="entry name" value="RNA POLYMERASE ECF-TYPE SIGMA FACTO"/>
    <property type="match status" value="1"/>
</dbReference>
<evidence type="ECO:0000259" key="8">
    <source>
        <dbReference type="Pfam" id="PF08281"/>
    </source>
</evidence>
<dbReference type="InParanoid" id="A0A3N1GWU6"/>
<evidence type="ECO:0000256" key="2">
    <source>
        <dbReference type="ARBA" id="ARBA00023015"/>
    </source>
</evidence>
<dbReference type="NCBIfam" id="TIGR02937">
    <property type="entry name" value="sigma70-ECF"/>
    <property type="match status" value="1"/>
</dbReference>
<dbReference type="InterPro" id="IPR007627">
    <property type="entry name" value="RNA_pol_sigma70_r2"/>
</dbReference>
<keyword evidence="3" id="KW-0731">Sigma factor</keyword>
<evidence type="ECO:0000259" key="7">
    <source>
        <dbReference type="Pfam" id="PF04542"/>
    </source>
</evidence>
<organism evidence="9 10">
    <name type="scientific">Pseudokineococcus lusitanus</name>
    <dbReference type="NCBI Taxonomy" id="763993"/>
    <lineage>
        <taxon>Bacteria</taxon>
        <taxon>Bacillati</taxon>
        <taxon>Actinomycetota</taxon>
        <taxon>Actinomycetes</taxon>
        <taxon>Kineosporiales</taxon>
        <taxon>Kineosporiaceae</taxon>
        <taxon>Pseudokineococcus</taxon>
    </lineage>
</organism>
<evidence type="ECO:0000313" key="9">
    <source>
        <dbReference type="EMBL" id="ROP34725.1"/>
    </source>
</evidence>
<dbReference type="InterPro" id="IPR013325">
    <property type="entry name" value="RNA_pol_sigma_r2"/>
</dbReference>
<evidence type="ECO:0000256" key="6">
    <source>
        <dbReference type="SAM" id="MobiDB-lite"/>
    </source>
</evidence>
<evidence type="ECO:0000256" key="3">
    <source>
        <dbReference type="ARBA" id="ARBA00023082"/>
    </source>
</evidence>
<name>A0A3N1GWU6_9ACTN</name>
<dbReference type="SUPFAM" id="SSF88946">
    <property type="entry name" value="Sigma2 domain of RNA polymerase sigma factors"/>
    <property type="match status" value="1"/>
</dbReference>
<reference evidence="9 10" key="1">
    <citation type="journal article" date="2015" name="Stand. Genomic Sci.">
        <title>Genomic Encyclopedia of Bacterial and Archaeal Type Strains, Phase III: the genomes of soil and plant-associated and newly described type strains.</title>
        <authorList>
            <person name="Whitman W.B."/>
            <person name="Woyke T."/>
            <person name="Klenk H.P."/>
            <person name="Zhou Y."/>
            <person name="Lilburn T.G."/>
            <person name="Beck B.J."/>
            <person name="De Vos P."/>
            <person name="Vandamme P."/>
            <person name="Eisen J.A."/>
            <person name="Garrity G."/>
            <person name="Hugenholtz P."/>
            <person name="Kyrpides N.C."/>
        </authorList>
    </citation>
    <scope>NUCLEOTIDE SEQUENCE [LARGE SCALE GENOMIC DNA]</scope>
    <source>
        <strain evidence="9 10">CECT 7306</strain>
    </source>
</reference>
<comment type="similarity">
    <text evidence="1">Belongs to the sigma-70 factor family. ECF subfamily.</text>
</comment>